<dbReference type="Pfam" id="PF13704">
    <property type="entry name" value="Glyco_tranf_2_4"/>
    <property type="match status" value="1"/>
</dbReference>
<dbReference type="GO" id="GO:0016740">
    <property type="term" value="F:transferase activity"/>
    <property type="evidence" value="ECO:0007669"/>
    <property type="project" value="UniProtKB-KW"/>
</dbReference>
<dbReference type="InterPro" id="IPR029044">
    <property type="entry name" value="Nucleotide-diphossugar_trans"/>
</dbReference>
<sequence length="327" mass="38925">MTADRKIIVITPIKNEEWILETFLKITLQYADHVLLADQYSTDNSVEIASKFANVDVIINDSKDYDEAYRQKLLINTARERYGKGNIILAIDSDELLNYDALKSEDWSKMQQAKPGTVLYFEKPTYFNGTEQVIRYEKSGGWPLGFIDDDSEHFPKHIHSARVPIRANSPKLFLKDVKFLHCNLLSLKRQRSKIRYYCLIEAEGKTKKWHQRVWQYNKDYDYSKEGNGLGIADYKWVDGWKENNISIIPEREERFYWYDLEALKMLEKAKKTYGYWLEDVWDINWKEVGKHFNYKIKNINVPSKLFLFFRQGLYKMIYVFVAIKRKL</sequence>
<accession>A0A1K2IP88</accession>
<name>A0A1K2IP88_9FLAO</name>
<evidence type="ECO:0000313" key="2">
    <source>
        <dbReference type="Proteomes" id="UP000182544"/>
    </source>
</evidence>
<gene>
    <name evidence="1" type="ORF">SAMN05428642_103516</name>
</gene>
<keyword evidence="1" id="KW-0808">Transferase</keyword>
<organism evidence="1 2">
    <name type="scientific">Flaviramulus basaltis</name>
    <dbReference type="NCBI Taxonomy" id="369401"/>
    <lineage>
        <taxon>Bacteria</taxon>
        <taxon>Pseudomonadati</taxon>
        <taxon>Bacteroidota</taxon>
        <taxon>Flavobacteriia</taxon>
        <taxon>Flavobacteriales</taxon>
        <taxon>Flavobacteriaceae</taxon>
        <taxon>Flaviramulus</taxon>
    </lineage>
</organism>
<proteinExistence type="predicted"/>
<dbReference type="Proteomes" id="UP000182544">
    <property type="component" value="Unassembled WGS sequence"/>
</dbReference>
<dbReference type="SUPFAM" id="SSF53448">
    <property type="entry name" value="Nucleotide-diphospho-sugar transferases"/>
    <property type="match status" value="1"/>
</dbReference>
<dbReference type="RefSeq" id="WP_072403113.1">
    <property type="nucleotide sequence ID" value="NZ_FPKV01000003.1"/>
</dbReference>
<dbReference type="CDD" id="cd00761">
    <property type="entry name" value="Glyco_tranf_GTA_type"/>
    <property type="match status" value="1"/>
</dbReference>
<dbReference type="EMBL" id="FPKV01000003">
    <property type="protein sequence ID" value="SFZ94016.1"/>
    <property type="molecule type" value="Genomic_DNA"/>
</dbReference>
<dbReference type="STRING" id="369401.SAMN05428642_103516"/>
<reference evidence="1 2" key="1">
    <citation type="submission" date="2016-10" db="EMBL/GenBank/DDBJ databases">
        <authorList>
            <person name="de Groot N.N."/>
        </authorList>
    </citation>
    <scope>NUCLEOTIDE SEQUENCE [LARGE SCALE GENOMIC DNA]</scope>
    <source>
        <strain evidence="1 2">DSM 18180</strain>
    </source>
</reference>
<dbReference type="AlphaFoldDB" id="A0A1K2IP88"/>
<protein>
    <submittedName>
        <fullName evidence="1">Glycosyl transferase family 2</fullName>
    </submittedName>
</protein>
<dbReference type="Gene3D" id="3.90.550.10">
    <property type="entry name" value="Spore Coat Polysaccharide Biosynthesis Protein SpsA, Chain A"/>
    <property type="match status" value="1"/>
</dbReference>
<evidence type="ECO:0000313" key="1">
    <source>
        <dbReference type="EMBL" id="SFZ94016.1"/>
    </source>
</evidence>
<dbReference type="OrthoDB" id="9815923at2"/>
<keyword evidence="2" id="KW-1185">Reference proteome</keyword>